<evidence type="ECO:0000256" key="8">
    <source>
        <dbReference type="SAM" id="Phobius"/>
    </source>
</evidence>
<gene>
    <name evidence="9" type="ORF">H9882_05515</name>
</gene>
<organism evidence="9 10">
    <name type="scientific">Candidatus Allofournierella pullistercoris</name>
    <dbReference type="NCBI Taxonomy" id="2838597"/>
    <lineage>
        <taxon>Bacteria</taxon>
        <taxon>Bacillati</taxon>
        <taxon>Bacillota</taxon>
        <taxon>Clostridia</taxon>
        <taxon>Eubacteriales</taxon>
        <taxon>Oscillospiraceae</taxon>
        <taxon>Allofournierella</taxon>
    </lineage>
</organism>
<comment type="similarity">
    <text evidence="2 7">Belongs to the membrane-bound acyltransferase family.</text>
</comment>
<feature type="transmembrane region" description="Helical" evidence="8">
    <location>
        <begin position="437"/>
        <end position="463"/>
    </location>
</feature>
<dbReference type="PIRSF" id="PIRSF016636">
    <property type="entry name" value="AlgI_DltB"/>
    <property type="match status" value="1"/>
</dbReference>
<dbReference type="InterPro" id="IPR024194">
    <property type="entry name" value="Ac/AlaTfrase_AlgI/DltB"/>
</dbReference>
<feature type="transmembrane region" description="Helical" evidence="8">
    <location>
        <begin position="86"/>
        <end position="103"/>
    </location>
</feature>
<evidence type="ECO:0000256" key="4">
    <source>
        <dbReference type="ARBA" id="ARBA00022692"/>
    </source>
</evidence>
<feature type="transmembrane region" description="Helical" evidence="8">
    <location>
        <begin position="123"/>
        <end position="141"/>
    </location>
</feature>
<protein>
    <recommendedName>
        <fullName evidence="11">Peptidoglycan O-acetyltransferase</fullName>
    </recommendedName>
</protein>
<keyword evidence="3 7" id="KW-1003">Cell membrane</keyword>
<feature type="transmembrane region" description="Helical" evidence="8">
    <location>
        <begin position="484"/>
        <end position="503"/>
    </location>
</feature>
<keyword evidence="4 8" id="KW-0812">Transmembrane</keyword>
<accession>A0A948WUN6</accession>
<keyword evidence="7" id="KW-0808">Transferase</keyword>
<sequence length="518" mass="58369">MSFQNLSYFLFLPLMAVGYLRVVPKRAQTAFLLAGNLFFYWLNRPSSESFSLAWQLLPLVLLCLCCVFVWRMGLAIHAAHSRKQKSRLLAVAIGLLLAVLAVFKYYNLASAWLPFAPQLVQKLPFPLGISFYTFAALSYLLDVYRQDMPPERSLLHLSAGLTLFASITAGPICRARQLLPQLHQPHSFDTQRTVHALQLFCLGLFKKVAVADLLFMYVTPIYQNSAQHGGLSLLVATAAYTLYLYFDFVGYSQMARASALLMGLEIPENFKTPFFSTNFSGFWSRWHISLSSWLQDYLFTPLVWADASKLPLIGRKITRFSPIFCVFVVFFVSGFWHGNTLPFVIWGLLQAFYRVGEELLHQRLGKPKKKAPAPQQWAKRAGVFALWSFSMVFFAVGSGVTSTTRLSECFTILGGLFQGLSPVRFMQESIQAVYTGFYANALMAGGWLALLTFSLGLAFWLDWQRNFHFKNKSEELVLRSQKPLVRWLLYYALVLACFAGLVAQSGGFGGGSFAYGGF</sequence>
<reference evidence="9" key="2">
    <citation type="submission" date="2021-04" db="EMBL/GenBank/DDBJ databases">
        <authorList>
            <person name="Gilroy R."/>
        </authorList>
    </citation>
    <scope>NUCLEOTIDE SEQUENCE</scope>
    <source>
        <strain evidence="9">B5_2728</strain>
    </source>
</reference>
<keyword evidence="5 8" id="KW-1133">Transmembrane helix</keyword>
<dbReference type="Proteomes" id="UP000713596">
    <property type="component" value="Unassembled WGS sequence"/>
</dbReference>
<dbReference type="EMBL" id="JAHLFP010000046">
    <property type="protein sequence ID" value="MBU3806333.1"/>
    <property type="molecule type" value="Genomic_DNA"/>
</dbReference>
<evidence type="ECO:0000256" key="5">
    <source>
        <dbReference type="ARBA" id="ARBA00022989"/>
    </source>
</evidence>
<dbReference type="GO" id="GO:0005886">
    <property type="term" value="C:plasma membrane"/>
    <property type="evidence" value="ECO:0007669"/>
    <property type="project" value="UniProtKB-SubCell"/>
</dbReference>
<dbReference type="Pfam" id="PF03062">
    <property type="entry name" value="MBOAT"/>
    <property type="match status" value="1"/>
</dbReference>
<evidence type="ECO:0000256" key="1">
    <source>
        <dbReference type="ARBA" id="ARBA00004651"/>
    </source>
</evidence>
<feature type="transmembrane region" description="Helical" evidence="8">
    <location>
        <begin position="317"/>
        <end position="337"/>
    </location>
</feature>
<feature type="transmembrane region" description="Helical" evidence="8">
    <location>
        <begin position="381"/>
        <end position="400"/>
    </location>
</feature>
<keyword evidence="7" id="KW-0012">Acyltransferase</keyword>
<feature type="transmembrane region" description="Helical" evidence="8">
    <location>
        <begin position="230"/>
        <end position="246"/>
    </location>
</feature>
<evidence type="ECO:0000256" key="3">
    <source>
        <dbReference type="ARBA" id="ARBA00022475"/>
    </source>
</evidence>
<dbReference type="InterPro" id="IPR028362">
    <property type="entry name" value="AlgI"/>
</dbReference>
<feature type="transmembrane region" description="Helical" evidence="8">
    <location>
        <begin position="153"/>
        <end position="172"/>
    </location>
</feature>
<dbReference type="PANTHER" id="PTHR13285">
    <property type="entry name" value="ACYLTRANSFERASE"/>
    <property type="match status" value="1"/>
</dbReference>
<evidence type="ECO:0000313" key="9">
    <source>
        <dbReference type="EMBL" id="MBU3806333.1"/>
    </source>
</evidence>
<evidence type="ECO:0000256" key="2">
    <source>
        <dbReference type="ARBA" id="ARBA00010323"/>
    </source>
</evidence>
<dbReference type="InterPro" id="IPR004299">
    <property type="entry name" value="MBOAT_fam"/>
</dbReference>
<dbReference type="PANTHER" id="PTHR13285:SF18">
    <property type="entry name" value="PROTEIN-CYSTEINE N-PALMITOYLTRANSFERASE RASP"/>
    <property type="match status" value="1"/>
</dbReference>
<dbReference type="PIRSF" id="PIRSF500217">
    <property type="entry name" value="AlgI"/>
    <property type="match status" value="1"/>
</dbReference>
<dbReference type="InterPro" id="IPR051085">
    <property type="entry name" value="MB_O-acyltransferase"/>
</dbReference>
<feature type="transmembrane region" description="Helical" evidence="8">
    <location>
        <begin position="52"/>
        <end position="74"/>
    </location>
</feature>
<dbReference type="GO" id="GO:0042121">
    <property type="term" value="P:alginic acid biosynthetic process"/>
    <property type="evidence" value="ECO:0007669"/>
    <property type="project" value="InterPro"/>
</dbReference>
<comment type="caution">
    <text evidence="9">The sequence shown here is derived from an EMBL/GenBank/DDBJ whole genome shotgun (WGS) entry which is preliminary data.</text>
</comment>
<feature type="transmembrane region" description="Helical" evidence="8">
    <location>
        <begin position="6"/>
        <end position="23"/>
    </location>
</feature>
<evidence type="ECO:0008006" key="11">
    <source>
        <dbReference type="Google" id="ProtNLM"/>
    </source>
</evidence>
<dbReference type="GO" id="GO:0016746">
    <property type="term" value="F:acyltransferase activity"/>
    <property type="evidence" value="ECO:0007669"/>
    <property type="project" value="UniProtKB-KW"/>
</dbReference>
<proteinExistence type="inferred from homology"/>
<evidence type="ECO:0000256" key="6">
    <source>
        <dbReference type="ARBA" id="ARBA00023136"/>
    </source>
</evidence>
<dbReference type="AlphaFoldDB" id="A0A948WUN6"/>
<name>A0A948WUN6_9FIRM</name>
<comment type="subcellular location">
    <subcellularLocation>
        <location evidence="1">Cell membrane</location>
        <topology evidence="1">Multi-pass membrane protein</topology>
    </subcellularLocation>
</comment>
<evidence type="ECO:0000313" key="10">
    <source>
        <dbReference type="Proteomes" id="UP000713596"/>
    </source>
</evidence>
<reference evidence="9" key="1">
    <citation type="journal article" date="2021" name="PeerJ">
        <title>Extensive microbial diversity within the chicken gut microbiome revealed by metagenomics and culture.</title>
        <authorList>
            <person name="Gilroy R."/>
            <person name="Ravi A."/>
            <person name="Getino M."/>
            <person name="Pursley I."/>
            <person name="Horton D.L."/>
            <person name="Alikhan N.F."/>
            <person name="Baker D."/>
            <person name="Gharbi K."/>
            <person name="Hall N."/>
            <person name="Watson M."/>
            <person name="Adriaenssens E.M."/>
            <person name="Foster-Nyarko E."/>
            <person name="Jarju S."/>
            <person name="Secka A."/>
            <person name="Antonio M."/>
            <person name="Oren A."/>
            <person name="Chaudhuri R.R."/>
            <person name="La Ragione R."/>
            <person name="Hildebrand F."/>
            <person name="Pallen M.J."/>
        </authorList>
    </citation>
    <scope>NUCLEOTIDE SEQUENCE</scope>
    <source>
        <strain evidence="9">B5_2728</strain>
    </source>
</reference>
<evidence type="ECO:0000256" key="7">
    <source>
        <dbReference type="PIRNR" id="PIRNR016636"/>
    </source>
</evidence>
<keyword evidence="6 7" id="KW-0472">Membrane</keyword>